<dbReference type="OrthoDB" id="9816040at2"/>
<dbReference type="InterPro" id="IPR015797">
    <property type="entry name" value="NUDIX_hydrolase-like_dom_sf"/>
</dbReference>
<evidence type="ECO:0000256" key="1">
    <source>
        <dbReference type="ARBA" id="ARBA00001946"/>
    </source>
</evidence>
<dbReference type="AlphaFoldDB" id="A0A1I7NU98"/>
<dbReference type="PANTHER" id="PTHR11839">
    <property type="entry name" value="UDP/ADP-SUGAR PYROPHOSPHATASE"/>
    <property type="match status" value="1"/>
</dbReference>
<keyword evidence="2 3" id="KW-0378">Hydrolase</keyword>
<sequence length="180" mass="20657">MSLLPDLPSLSHHALPFRTCVGIMLLNREGLVWVGRRRPKWAGDHQAYIWQMPQGGIEKFEAPRLAALRELREETGVTNAEVIGEHPEWLTYELPDSLLGIALKGRYRGQRQKWFAMRFLGEDSEIDILPKEGTKAEFDTWRWAPLDSVPKLIVPFKREIYERVTGDFAHLARPLAEGQG</sequence>
<gene>
    <name evidence="3" type="primary">rppH</name>
    <name evidence="3" type="synonym">nudH</name>
    <name evidence="5" type="ORF">SAMN04488557_3630</name>
</gene>
<reference evidence="6" key="1">
    <citation type="submission" date="2016-10" db="EMBL/GenBank/DDBJ databases">
        <authorList>
            <person name="Varghese N."/>
            <person name="Submissions S."/>
        </authorList>
    </citation>
    <scope>NUCLEOTIDE SEQUENCE [LARGE SCALE GENOMIC DNA]</scope>
    <source>
        <strain evidence="6">DSM 1565</strain>
    </source>
</reference>
<feature type="domain" description="Nudix hydrolase" evidence="4">
    <location>
        <begin position="16"/>
        <end position="166"/>
    </location>
</feature>
<dbReference type="CDD" id="cd03671">
    <property type="entry name" value="NUDIX_Ap4A_hydrolase_plant_like"/>
    <property type="match status" value="1"/>
</dbReference>
<dbReference type="PROSITE" id="PS00893">
    <property type="entry name" value="NUDIX_BOX"/>
    <property type="match status" value="1"/>
</dbReference>
<dbReference type="HAMAP" id="MF_00298">
    <property type="entry name" value="Nudix_RppH"/>
    <property type="match status" value="1"/>
</dbReference>
<proteinExistence type="inferred from homology"/>
<dbReference type="GO" id="GO:0034432">
    <property type="term" value="F:bis(5'-adenosyl)-pentaphosphatase activity"/>
    <property type="evidence" value="ECO:0007669"/>
    <property type="project" value="TreeGrafter"/>
</dbReference>
<dbReference type="InterPro" id="IPR022927">
    <property type="entry name" value="RppH"/>
</dbReference>
<dbReference type="EC" id="3.6.1.-" evidence="3"/>
<evidence type="ECO:0000256" key="3">
    <source>
        <dbReference type="HAMAP-Rule" id="MF_00298"/>
    </source>
</evidence>
<keyword evidence="6" id="KW-1185">Reference proteome</keyword>
<dbReference type="PANTHER" id="PTHR11839:SF22">
    <property type="entry name" value="NUDIX HYDROLASE 26, CHLOROPLASTIC"/>
    <property type="match status" value="1"/>
</dbReference>
<dbReference type="PROSITE" id="PS51462">
    <property type="entry name" value="NUDIX"/>
    <property type="match status" value="1"/>
</dbReference>
<comment type="cofactor">
    <cofactor evidence="1">
        <name>Mg(2+)</name>
        <dbReference type="ChEBI" id="CHEBI:18420"/>
    </cofactor>
</comment>
<accession>A0A1I7NU98</accession>
<dbReference type="GO" id="GO:0006753">
    <property type="term" value="P:nucleoside phosphate metabolic process"/>
    <property type="evidence" value="ECO:0007669"/>
    <property type="project" value="TreeGrafter"/>
</dbReference>
<dbReference type="EMBL" id="FPCH01000003">
    <property type="protein sequence ID" value="SFV38221.1"/>
    <property type="molecule type" value="Genomic_DNA"/>
</dbReference>
<dbReference type="NCBIfam" id="NF001938">
    <property type="entry name" value="PRK00714.1-5"/>
    <property type="match status" value="1"/>
</dbReference>
<dbReference type="GO" id="GO:0019693">
    <property type="term" value="P:ribose phosphate metabolic process"/>
    <property type="evidence" value="ECO:0007669"/>
    <property type="project" value="TreeGrafter"/>
</dbReference>
<evidence type="ECO:0000256" key="2">
    <source>
        <dbReference type="ARBA" id="ARBA00022801"/>
    </source>
</evidence>
<evidence type="ECO:0000259" key="4">
    <source>
        <dbReference type="PROSITE" id="PS51462"/>
    </source>
</evidence>
<dbReference type="Proteomes" id="UP000199423">
    <property type="component" value="Unassembled WGS sequence"/>
</dbReference>
<evidence type="ECO:0000313" key="5">
    <source>
        <dbReference type="EMBL" id="SFV38221.1"/>
    </source>
</evidence>
<dbReference type="InterPro" id="IPR000086">
    <property type="entry name" value="NUDIX_hydrolase_dom"/>
</dbReference>
<comment type="cofactor">
    <cofactor evidence="3">
        <name>a divalent metal cation</name>
        <dbReference type="ChEBI" id="CHEBI:60240"/>
    </cofactor>
</comment>
<dbReference type="SUPFAM" id="SSF55811">
    <property type="entry name" value="Nudix"/>
    <property type="match status" value="1"/>
</dbReference>
<comment type="function">
    <text evidence="3">Accelerates the degradation of transcripts by removing pyrophosphate from the 5'-end of triphosphorylated RNA, leading to a more labile monophosphorylated state that can stimulate subsequent ribonuclease cleavage.</text>
</comment>
<dbReference type="Pfam" id="PF00293">
    <property type="entry name" value="NUDIX"/>
    <property type="match status" value="1"/>
</dbReference>
<name>A0A1I7NU98_9HYPH</name>
<organism evidence="5 6">
    <name type="scientific">Hyphomicrobium facile</name>
    <dbReference type="NCBI Taxonomy" id="51670"/>
    <lineage>
        <taxon>Bacteria</taxon>
        <taxon>Pseudomonadati</taxon>
        <taxon>Pseudomonadota</taxon>
        <taxon>Alphaproteobacteria</taxon>
        <taxon>Hyphomicrobiales</taxon>
        <taxon>Hyphomicrobiaceae</taxon>
        <taxon>Hyphomicrobium</taxon>
    </lineage>
</organism>
<dbReference type="STRING" id="51670.SAMN04488557_3630"/>
<comment type="similarity">
    <text evidence="3">Belongs to the Nudix hydrolase family. RppH subfamily.</text>
</comment>
<dbReference type="InterPro" id="IPR020084">
    <property type="entry name" value="NUDIX_hydrolase_CS"/>
</dbReference>
<protein>
    <recommendedName>
        <fullName evidence="3">RNA pyrophosphohydrolase</fullName>
        <ecNumber evidence="3">3.6.1.-</ecNumber>
    </recommendedName>
    <alternativeName>
        <fullName evidence="3">(Di)nucleoside polyphosphate hydrolase</fullName>
    </alternativeName>
</protein>
<evidence type="ECO:0000313" key="6">
    <source>
        <dbReference type="Proteomes" id="UP000199423"/>
    </source>
</evidence>
<feature type="short sequence motif" description="Nudix box" evidence="3">
    <location>
        <begin position="55"/>
        <end position="76"/>
    </location>
</feature>
<dbReference type="Gene3D" id="3.90.79.10">
    <property type="entry name" value="Nucleoside Triphosphate Pyrophosphohydrolase"/>
    <property type="match status" value="1"/>
</dbReference>
<dbReference type="GO" id="GO:0008893">
    <property type="term" value="F:guanosine-3',5'-bis(diphosphate) 3'-diphosphatase activity"/>
    <property type="evidence" value="ECO:0007669"/>
    <property type="project" value="TreeGrafter"/>
</dbReference>